<keyword evidence="2" id="KW-1185">Reference proteome</keyword>
<dbReference type="RefSeq" id="WP_137327179.1">
    <property type="nucleotide sequence ID" value="NZ_CP040058.1"/>
</dbReference>
<reference evidence="1 2" key="1">
    <citation type="submission" date="2019-05" db="EMBL/GenBank/DDBJ databases">
        <title>Complete genome sequencing of Anaerostipes rhamnosivorans.</title>
        <authorList>
            <person name="Bui T.P.N."/>
            <person name="de Vos W.M."/>
        </authorList>
    </citation>
    <scope>NUCLEOTIDE SEQUENCE [LARGE SCALE GENOMIC DNA]</scope>
    <source>
        <strain evidence="1 2">1y2</strain>
    </source>
</reference>
<dbReference type="Proteomes" id="UP000298653">
    <property type="component" value="Chromosome"/>
</dbReference>
<evidence type="ECO:0000313" key="2">
    <source>
        <dbReference type="Proteomes" id="UP000298653"/>
    </source>
</evidence>
<dbReference type="Pfam" id="PF12784">
    <property type="entry name" value="PDDEXK_2"/>
    <property type="match status" value="1"/>
</dbReference>
<organism evidence="1 2">
    <name type="scientific">Anaerostipes rhamnosivorans</name>
    <dbReference type="NCBI Taxonomy" id="1229621"/>
    <lineage>
        <taxon>Bacteria</taxon>
        <taxon>Bacillati</taxon>
        <taxon>Bacillota</taxon>
        <taxon>Clostridia</taxon>
        <taxon>Lachnospirales</taxon>
        <taxon>Lachnospiraceae</taxon>
        <taxon>Anaerostipes</taxon>
    </lineage>
</organism>
<dbReference type="InterPro" id="IPR010106">
    <property type="entry name" value="RpnA"/>
</dbReference>
<dbReference type="AlphaFoldDB" id="A0A4P8ICS9"/>
<dbReference type="NCBIfam" id="TIGR01784">
    <property type="entry name" value="T_den_put_tspse"/>
    <property type="match status" value="1"/>
</dbReference>
<evidence type="ECO:0000313" key="1">
    <source>
        <dbReference type="EMBL" id="QCP33513.1"/>
    </source>
</evidence>
<dbReference type="KEGG" id="arf:AR1Y2_0059"/>
<dbReference type="PANTHER" id="PTHR41317:SF1">
    <property type="entry name" value="PD-(D_E)XK NUCLEASE FAMILY TRANSPOSASE"/>
    <property type="match status" value="1"/>
</dbReference>
<dbReference type="EMBL" id="CP040058">
    <property type="protein sequence ID" value="QCP33513.1"/>
    <property type="molecule type" value="Genomic_DNA"/>
</dbReference>
<dbReference type="OrthoDB" id="2000698at2"/>
<name>A0A4P8ICS9_9FIRM</name>
<evidence type="ECO:0008006" key="3">
    <source>
        <dbReference type="Google" id="ProtNLM"/>
    </source>
</evidence>
<proteinExistence type="predicted"/>
<dbReference type="PANTHER" id="PTHR41317">
    <property type="entry name" value="PD-(D_E)XK NUCLEASE FAMILY TRANSPOSASE"/>
    <property type="match status" value="1"/>
</dbReference>
<sequence>MKKANTISLKNDYAFTQIMKQPKVLRGFLSSILDIPPETIGKIHVKDRYLSKDFLEGKLSILDLYTIVEDTGKINIEMQLLPYTYWDRRALSYLAKVYTQDLKSGDTYGSCVKTIHISILGFNQLNDTDYFYSSFHMREDNRHSLYSDQWEIHVIELRKLRTSQVKKEHKKLYQWACFICAEGEEERAMIEKDPYIEEAIKELELLERDPERMDEYLFRQKNLSDYVTQMESSREEGLKAGLQLKLIGQVQKKLQKGLSEKEIAEALEEPQETIAGICRLIKLHPSAPKEELLKILKKSS</sequence>
<gene>
    <name evidence="1" type="ORF">AR1Y2_0059</name>
</gene>
<accession>A0A4P8ICS9</accession>
<protein>
    <recommendedName>
        <fullName evidence="3">Rpn family recombination-promoting nuclease/putative transposase</fullName>
    </recommendedName>
</protein>